<feature type="compositionally biased region" description="Basic residues" evidence="1">
    <location>
        <begin position="93"/>
        <end position="102"/>
    </location>
</feature>
<proteinExistence type="predicted"/>
<name>A0A377G8X1_9GAMM</name>
<evidence type="ECO:0000313" key="2">
    <source>
        <dbReference type="EMBL" id="STO21266.1"/>
    </source>
</evidence>
<sequence length="434" mass="49593">MTQEKFDTKQNDVTVEDKSKNKNLSLFKANCLKLIPELAFFHWNNEALKEEQWQEALNRFDVLGKKKLTATHLIYLLSEVLETNFESISSKLQKKNPGRSCKRKLEQEEKIPRSQNSYSKKRKREIEASDPSRQVIVDDENIPSALKDSFKDLNLRVTSLTPGTPTKEFAEIKRTPGKRKVRPFYTKEGGSLNRPLTFYTPISPEGKKGMVVMKQVTAQELKDKIPTLAAQRAKPITFQVFKKDIKSNTRASRRINQKSMTGATCQQLFAAHGVDTIIKIHGSEYHWSHIWGLFLGGQHSVRNLIPTTAAANYNMLKIFERYVAKRLTEDNANSPDCIQITAIPKYEENSDSLIPIELKLNLSWEDKDTEGNSKKIAETITINTRSYRTMTDTMVQAISFARDDLELMMAVIKSQDQDSKLEDDQFENGSSFSI</sequence>
<dbReference type="GeneID" id="93292090"/>
<feature type="region of interest" description="Disordered" evidence="1">
    <location>
        <begin position="93"/>
        <end position="132"/>
    </location>
</feature>
<dbReference type="EMBL" id="UGGT01000001">
    <property type="protein sequence ID" value="STO21266.1"/>
    <property type="molecule type" value="Genomic_DNA"/>
</dbReference>
<protein>
    <submittedName>
        <fullName evidence="2">Uncharacterized protein</fullName>
    </submittedName>
</protein>
<dbReference type="RefSeq" id="WP_010653546.1">
    <property type="nucleotide sequence ID" value="NZ_JAPHOO010000001.1"/>
</dbReference>
<dbReference type="Proteomes" id="UP000254554">
    <property type="component" value="Unassembled WGS sequence"/>
</dbReference>
<feature type="compositionally biased region" description="Basic and acidic residues" evidence="1">
    <location>
        <begin position="103"/>
        <end position="112"/>
    </location>
</feature>
<reference evidence="2 3" key="1">
    <citation type="submission" date="2018-06" db="EMBL/GenBank/DDBJ databases">
        <authorList>
            <consortium name="Pathogen Informatics"/>
            <person name="Doyle S."/>
        </authorList>
    </citation>
    <scope>NUCLEOTIDE SEQUENCE [LARGE SCALE GENOMIC DNA]</scope>
    <source>
        <strain evidence="2 3">NCTC11370</strain>
    </source>
</reference>
<dbReference type="InterPro" id="IPR044929">
    <property type="entry name" value="DNA/RNA_non-sp_Endonuclease_sf"/>
</dbReference>
<gene>
    <name evidence="2" type="ORF">NCTC11370_01331</name>
</gene>
<dbReference type="OrthoDB" id="5646774at2"/>
<organism evidence="2 3">
    <name type="scientific">Fluoribacter dumoffii</name>
    <dbReference type="NCBI Taxonomy" id="463"/>
    <lineage>
        <taxon>Bacteria</taxon>
        <taxon>Pseudomonadati</taxon>
        <taxon>Pseudomonadota</taxon>
        <taxon>Gammaproteobacteria</taxon>
        <taxon>Legionellales</taxon>
        <taxon>Legionellaceae</taxon>
        <taxon>Fluoribacter</taxon>
    </lineage>
</organism>
<dbReference type="AlphaFoldDB" id="A0A377G8X1"/>
<evidence type="ECO:0000313" key="3">
    <source>
        <dbReference type="Proteomes" id="UP000254554"/>
    </source>
</evidence>
<dbReference type="Gene3D" id="3.40.570.10">
    <property type="entry name" value="Extracellular Endonuclease, subunit A"/>
    <property type="match status" value="1"/>
</dbReference>
<accession>A0A377G8X1</accession>
<keyword evidence="3" id="KW-1185">Reference proteome</keyword>
<evidence type="ECO:0000256" key="1">
    <source>
        <dbReference type="SAM" id="MobiDB-lite"/>
    </source>
</evidence>